<keyword evidence="23" id="KW-1185">Reference proteome</keyword>
<dbReference type="GO" id="GO:0005764">
    <property type="term" value="C:lysosome"/>
    <property type="evidence" value="ECO:0007669"/>
    <property type="project" value="UniProtKB-SubCell"/>
</dbReference>
<dbReference type="SUPFAM" id="SSF53649">
    <property type="entry name" value="Alkaline phosphatase-like"/>
    <property type="match status" value="2"/>
</dbReference>
<evidence type="ECO:0000256" key="11">
    <source>
        <dbReference type="ARBA" id="ARBA00023157"/>
    </source>
</evidence>
<dbReference type="InterPro" id="IPR017850">
    <property type="entry name" value="Alkaline_phosphatase_core_sf"/>
</dbReference>
<evidence type="ECO:0000256" key="16">
    <source>
        <dbReference type="ARBA" id="ARBA00061742"/>
    </source>
</evidence>
<keyword evidence="9" id="KW-0106">Calcium</keyword>
<dbReference type="AlphaFoldDB" id="A0AAD1VXG1"/>
<accession>A0AAD1VXG1</accession>
<dbReference type="FunFam" id="3.30.1120.10:FF:000003">
    <property type="entry name" value="Arylsulfatase A"/>
    <property type="match status" value="1"/>
</dbReference>
<keyword evidence="5" id="KW-0479">Metal-binding</keyword>
<feature type="signal peptide" evidence="20">
    <location>
        <begin position="1"/>
        <end position="18"/>
    </location>
</feature>
<keyword evidence="10" id="KW-0443">Lipid metabolism</keyword>
<dbReference type="FunFam" id="3.40.720.10:FF:000023">
    <property type="entry name" value="Arylsulfatase A"/>
    <property type="match status" value="1"/>
</dbReference>
<dbReference type="PROSITE" id="PS00149">
    <property type="entry name" value="SULFATASE_2"/>
    <property type="match status" value="1"/>
</dbReference>
<comment type="cofactor">
    <cofactor evidence="1">
        <name>Ca(2+)</name>
        <dbReference type="ChEBI" id="CHEBI:29108"/>
    </cofactor>
</comment>
<dbReference type="InterPro" id="IPR000917">
    <property type="entry name" value="Sulfatase_N"/>
</dbReference>
<evidence type="ECO:0000256" key="10">
    <source>
        <dbReference type="ARBA" id="ARBA00023098"/>
    </source>
</evidence>
<evidence type="ECO:0000256" key="20">
    <source>
        <dbReference type="SAM" id="SignalP"/>
    </source>
</evidence>
<evidence type="ECO:0000256" key="13">
    <source>
        <dbReference type="ARBA" id="ARBA00023228"/>
    </source>
</evidence>
<evidence type="ECO:0000256" key="7">
    <source>
        <dbReference type="ARBA" id="ARBA00022801"/>
    </source>
</evidence>
<evidence type="ECO:0000256" key="5">
    <source>
        <dbReference type="ARBA" id="ARBA00022723"/>
    </source>
</evidence>
<dbReference type="EMBL" id="OW240914">
    <property type="protein sequence ID" value="CAH2273688.1"/>
    <property type="molecule type" value="Genomic_DNA"/>
</dbReference>
<dbReference type="Gene3D" id="3.40.720.10">
    <property type="entry name" value="Alkaline Phosphatase, subunit A"/>
    <property type="match status" value="2"/>
</dbReference>
<evidence type="ECO:0000256" key="8">
    <source>
        <dbReference type="ARBA" id="ARBA00022824"/>
    </source>
</evidence>
<dbReference type="Pfam" id="PF00884">
    <property type="entry name" value="Sulfatase"/>
    <property type="match status" value="2"/>
</dbReference>
<evidence type="ECO:0000256" key="6">
    <source>
        <dbReference type="ARBA" id="ARBA00022729"/>
    </source>
</evidence>
<evidence type="ECO:0000256" key="1">
    <source>
        <dbReference type="ARBA" id="ARBA00001913"/>
    </source>
</evidence>
<evidence type="ECO:0000256" key="2">
    <source>
        <dbReference type="ARBA" id="ARBA00004240"/>
    </source>
</evidence>
<evidence type="ECO:0000256" key="12">
    <source>
        <dbReference type="ARBA" id="ARBA00023180"/>
    </source>
</evidence>
<dbReference type="PROSITE" id="PS00523">
    <property type="entry name" value="SULFATASE_1"/>
    <property type="match status" value="1"/>
</dbReference>
<evidence type="ECO:0000256" key="4">
    <source>
        <dbReference type="ARBA" id="ARBA00008779"/>
    </source>
</evidence>
<dbReference type="Proteomes" id="UP001295444">
    <property type="component" value="Chromosome 03"/>
</dbReference>
<keyword evidence="8" id="KW-0256">Endoplasmic reticulum</keyword>
<evidence type="ECO:0000256" key="14">
    <source>
        <dbReference type="ARBA" id="ARBA00052854"/>
    </source>
</evidence>
<reference evidence="22" key="1">
    <citation type="submission" date="2022-03" db="EMBL/GenBank/DDBJ databases">
        <authorList>
            <person name="Alioto T."/>
            <person name="Alioto T."/>
            <person name="Gomez Garrido J."/>
        </authorList>
    </citation>
    <scope>NUCLEOTIDE SEQUENCE</scope>
</reference>
<comment type="subcellular location">
    <subcellularLocation>
        <location evidence="2">Endoplasmic reticulum</location>
    </subcellularLocation>
    <subcellularLocation>
        <location evidence="3">Lysosome</location>
    </subcellularLocation>
</comment>
<dbReference type="PANTHER" id="PTHR42693:SF11">
    <property type="entry name" value="ARYLSULFATASE A"/>
    <property type="match status" value="1"/>
</dbReference>
<evidence type="ECO:0000256" key="9">
    <source>
        <dbReference type="ARBA" id="ARBA00022837"/>
    </source>
</evidence>
<evidence type="ECO:0000256" key="19">
    <source>
        <dbReference type="ARBA" id="ARBA00076521"/>
    </source>
</evidence>
<name>A0AAD1VXG1_PELCU</name>
<evidence type="ECO:0000313" key="23">
    <source>
        <dbReference type="Proteomes" id="UP001295444"/>
    </source>
</evidence>
<comment type="catalytic activity">
    <reaction evidence="14">
        <text>an N-acyl-1-beta-D-(3-O-sulfo)-galactosyl-sphing-4-enine + H2O = a beta-D-galactosyl-(1&lt;-&gt;1')-N-acylsphing-4-enine + sulfate + H(+)</text>
        <dbReference type="Rhea" id="RHEA:21300"/>
        <dbReference type="ChEBI" id="CHEBI:15377"/>
        <dbReference type="ChEBI" id="CHEBI:15378"/>
        <dbReference type="ChEBI" id="CHEBI:16189"/>
        <dbReference type="ChEBI" id="CHEBI:18390"/>
        <dbReference type="ChEBI" id="CHEBI:75956"/>
        <dbReference type="EC" id="3.1.6.8"/>
    </reaction>
    <physiologicalReaction direction="left-to-right" evidence="14">
        <dbReference type="Rhea" id="RHEA:21301"/>
    </physiologicalReaction>
</comment>
<organism evidence="22 23">
    <name type="scientific">Pelobates cultripes</name>
    <name type="common">Western spadefoot toad</name>
    <dbReference type="NCBI Taxonomy" id="61616"/>
    <lineage>
        <taxon>Eukaryota</taxon>
        <taxon>Metazoa</taxon>
        <taxon>Chordata</taxon>
        <taxon>Craniata</taxon>
        <taxon>Vertebrata</taxon>
        <taxon>Euteleostomi</taxon>
        <taxon>Amphibia</taxon>
        <taxon>Batrachia</taxon>
        <taxon>Anura</taxon>
        <taxon>Pelobatoidea</taxon>
        <taxon>Pelobatidae</taxon>
        <taxon>Pelobates</taxon>
    </lineage>
</organism>
<sequence length="845" mass="93658">MAVLIFIVVGFFLQPVFSNHPNIILIFADDLGYGDLGCYGHPTSLTPNLDWMASRGLRFKDFYSTAAVCSPSRVDHIKHGYKSTMVYKVTFAALRWYEGVFPLVRFRMDPYIHPVWIPCSYAMDRLSGGGGLEESFLGFHFSSSYRSGMLCQFPGRPSHYGFIIVSQENLTLEVRENVQRQITDQKSMTADPKYQNHRYSKSLSRVRTACLRPSALAGCDSPNPFRALHCSFCTGKISRGYLSANKDMEIVTAKKAKGTGSVRTARRPTTKGAGPDRGDGCSVCVLVLGAVCVMCVCLHTLHPPHIETLCIHYTQTLRLIHALHPLQTLHPLNTFHLRTSFQCTAEKLMAPDQLSEGPVFSNHPNIILIFADDLGYGDLGCYGHPTSLTPNLDWMASRGLRFKDFYSTAAVCSPSRASLLTGRYQTRSGVYPSVFFPSSRGGLPLSEVTIAEVLQSQGYETAIIGKWHLGFGLNGTFLPTRQGFQHFLGVPFSHDQGPCRTLTCFPPNTQCYGTCDIGEAPLPVFLNEEIIQQPVNFTGLIPMYLEFSKSFINKAVDNKKPYFLYYAAHHTHYPQFASAKYTGSSPRGRYGDALLEFDGSIGELLQTVRESGTLENTLIFFTSDNGPETMRMERGGSSGHLKCGKSTTYEGGMREPAVAYWEGKIKPGVTSELGSILDILPTLAALTGSPLPNVTLDGYDLSKFLLLGHKSPRNTIHYYPPSIDPQTGIFALRVGKYKAHFYTQGAFHSETTPDPDCRITAMLTAHDPPLLFNLHLDPAENYNLLNRGIPTDLAPVLHEILQERDQFQSSMEYGESQINLGTDTSLRPCCNPECTPKPSCCQCKN</sequence>
<comment type="similarity">
    <text evidence="4">Belongs to the sulfatase family.</text>
</comment>
<keyword evidence="11" id="KW-1015">Disulfide bond</keyword>
<comment type="function">
    <text evidence="15">Hydrolyzes cerebroside sulfate.</text>
</comment>
<keyword evidence="6 20" id="KW-0732">Signal</keyword>
<dbReference type="GO" id="GO:0005783">
    <property type="term" value="C:endoplasmic reticulum"/>
    <property type="evidence" value="ECO:0007669"/>
    <property type="project" value="UniProtKB-SubCell"/>
</dbReference>
<protein>
    <recommendedName>
        <fullName evidence="18">Arylsulfatase A</fullName>
        <ecNumber evidence="17">3.1.6.8</ecNumber>
    </recommendedName>
    <alternativeName>
        <fullName evidence="19">Cerebroside-sulfatase</fullName>
    </alternativeName>
</protein>
<keyword evidence="13" id="KW-0458">Lysosome</keyword>
<dbReference type="GO" id="GO:0006629">
    <property type="term" value="P:lipid metabolic process"/>
    <property type="evidence" value="ECO:0007669"/>
    <property type="project" value="UniProtKB-KW"/>
</dbReference>
<proteinExistence type="inferred from homology"/>
<dbReference type="GO" id="GO:0046872">
    <property type="term" value="F:metal ion binding"/>
    <property type="evidence" value="ECO:0007669"/>
    <property type="project" value="UniProtKB-KW"/>
</dbReference>
<feature type="domain" description="Sulfatase N-terminal" evidence="21">
    <location>
        <begin position="364"/>
        <end position="688"/>
    </location>
</feature>
<dbReference type="EC" id="3.1.6.8" evidence="17"/>
<dbReference type="GO" id="GO:0004098">
    <property type="term" value="F:cerebroside-sulfatase activity"/>
    <property type="evidence" value="ECO:0007669"/>
    <property type="project" value="UniProtKB-EC"/>
</dbReference>
<dbReference type="GO" id="GO:0004065">
    <property type="term" value="F:arylsulfatase activity"/>
    <property type="evidence" value="ECO:0007669"/>
    <property type="project" value="TreeGrafter"/>
</dbReference>
<dbReference type="PANTHER" id="PTHR42693">
    <property type="entry name" value="ARYLSULFATASE FAMILY MEMBER"/>
    <property type="match status" value="1"/>
</dbReference>
<evidence type="ECO:0000313" key="22">
    <source>
        <dbReference type="EMBL" id="CAH2273688.1"/>
    </source>
</evidence>
<dbReference type="Gene3D" id="3.30.1120.10">
    <property type="match status" value="1"/>
</dbReference>
<dbReference type="InterPro" id="IPR024607">
    <property type="entry name" value="Sulfatase_CS"/>
</dbReference>
<keyword evidence="7" id="KW-0378">Hydrolase</keyword>
<feature type="chain" id="PRO_5042217674" description="Arylsulfatase A" evidence="20">
    <location>
        <begin position="19"/>
        <end position="845"/>
    </location>
</feature>
<evidence type="ECO:0000256" key="18">
    <source>
        <dbReference type="ARBA" id="ARBA00074874"/>
    </source>
</evidence>
<evidence type="ECO:0000256" key="3">
    <source>
        <dbReference type="ARBA" id="ARBA00004371"/>
    </source>
</evidence>
<evidence type="ECO:0000256" key="17">
    <source>
        <dbReference type="ARBA" id="ARBA00066352"/>
    </source>
</evidence>
<evidence type="ECO:0000259" key="21">
    <source>
        <dbReference type="Pfam" id="PF00884"/>
    </source>
</evidence>
<comment type="subunit">
    <text evidence="16">Homodimer at neutral pH and homooctamer at acidic pH. Exists both as a single chain of 58 kDa (component A) or as a chain of 50 kDa (component B) linked by disulfide bond(s) to a 7 kDa chain (component C). Interacts with SUMF1.</text>
</comment>
<feature type="domain" description="Sulfatase N-terminal" evidence="21">
    <location>
        <begin position="21"/>
        <end position="73"/>
    </location>
</feature>
<dbReference type="InterPro" id="IPR050738">
    <property type="entry name" value="Sulfatase"/>
</dbReference>
<gene>
    <name evidence="22" type="ORF">PECUL_23A058147</name>
</gene>
<keyword evidence="12" id="KW-0325">Glycoprotein</keyword>
<evidence type="ECO:0000256" key="15">
    <source>
        <dbReference type="ARBA" id="ARBA00058866"/>
    </source>
</evidence>
<dbReference type="Pfam" id="PF14707">
    <property type="entry name" value="Sulfatase_C"/>
    <property type="match status" value="1"/>
</dbReference>